<evidence type="ECO:0000259" key="1">
    <source>
        <dbReference type="PROSITE" id="PS50181"/>
    </source>
</evidence>
<dbReference type="Pfam" id="PF08387">
    <property type="entry name" value="FBD"/>
    <property type="match status" value="1"/>
</dbReference>
<dbReference type="InterPro" id="IPR006566">
    <property type="entry name" value="FBD"/>
</dbReference>
<keyword evidence="3" id="KW-1185">Reference proteome</keyword>
<dbReference type="AlphaFoldDB" id="A0A4S8IQH9"/>
<dbReference type="SUPFAM" id="SSF52047">
    <property type="entry name" value="RNI-like"/>
    <property type="match status" value="1"/>
</dbReference>
<dbReference type="InterPro" id="IPR050232">
    <property type="entry name" value="FBL13/AtMIF1-like"/>
</dbReference>
<gene>
    <name evidence="2" type="ORF">C4D60_Mb06t25050</name>
</gene>
<dbReference type="InterPro" id="IPR036047">
    <property type="entry name" value="F-box-like_dom_sf"/>
</dbReference>
<organism evidence="2 3">
    <name type="scientific">Musa balbisiana</name>
    <name type="common">Banana</name>
    <dbReference type="NCBI Taxonomy" id="52838"/>
    <lineage>
        <taxon>Eukaryota</taxon>
        <taxon>Viridiplantae</taxon>
        <taxon>Streptophyta</taxon>
        <taxon>Embryophyta</taxon>
        <taxon>Tracheophyta</taxon>
        <taxon>Spermatophyta</taxon>
        <taxon>Magnoliopsida</taxon>
        <taxon>Liliopsida</taxon>
        <taxon>Zingiberales</taxon>
        <taxon>Musaceae</taxon>
        <taxon>Musa</taxon>
    </lineage>
</organism>
<dbReference type="Proteomes" id="UP000317650">
    <property type="component" value="Chromosome 6"/>
</dbReference>
<dbReference type="Gene3D" id="1.20.1280.50">
    <property type="match status" value="1"/>
</dbReference>
<dbReference type="STRING" id="52838.A0A4S8IQH9"/>
<dbReference type="PROSITE" id="PS50181">
    <property type="entry name" value="FBOX"/>
    <property type="match status" value="1"/>
</dbReference>
<dbReference type="EMBL" id="PYDT01000009">
    <property type="protein sequence ID" value="THU50883.1"/>
    <property type="molecule type" value="Genomic_DNA"/>
</dbReference>
<dbReference type="Pfam" id="PF00646">
    <property type="entry name" value="F-box"/>
    <property type="match status" value="1"/>
</dbReference>
<proteinExistence type="predicted"/>
<name>A0A4S8IQH9_MUSBA</name>
<dbReference type="PANTHER" id="PTHR31900:SF30">
    <property type="entry name" value="SUPERFAMILY PROTEIN, PUTATIVE-RELATED"/>
    <property type="match status" value="1"/>
</dbReference>
<dbReference type="InterPro" id="IPR055411">
    <property type="entry name" value="LRR_FXL15/At3g58940/PEG3-like"/>
</dbReference>
<dbReference type="InterPro" id="IPR001810">
    <property type="entry name" value="F-box_dom"/>
</dbReference>
<dbReference type="PANTHER" id="PTHR31900">
    <property type="entry name" value="F-BOX/RNI SUPERFAMILY PROTEIN-RELATED"/>
    <property type="match status" value="1"/>
</dbReference>
<sequence length="459" mass="52822">MSCSDDSGQRGTRINDLPEDILCSIVSQLPLQDRVTTSLVCRAWRRLWLSSSNWRLELQDFRGVSNKKQKFEELVDRVIFFPDRPHIHHLKLVHTDYDISSQKASLWIESLLNQQILDLDLNIMDPIPLPLSLFRCDTLVELRLCLHCDFISLPPNAVLLPRLKVLSLQKGHFIGDSLQSLINGCTLLVTLKLRECVVVGPEFLDITIPQTTLQEVILDKCHFLRDTKLHMSTVNLTTFRYKGLNLGGNMHYLNVQTSVEMVQLEPVEFHSVYSFSRRLGFSGTYGQNMSRTLAAFCNTKHMVLSDWCIEYLTNVPNAMRFPPFMRLESLRLSMWPNGGHVYVTTYLVLFPPLLRFLSLRISKAHREGMADDDRLDYPHPPDLLSTEMIHNNLKKVEIKKYGVLNAELDLIKFLLKNAVSLEKLSIKWCACVGASRRKSLRNTIRSYPLASQNLELYIH</sequence>
<dbReference type="SMART" id="SM00256">
    <property type="entry name" value="FBOX"/>
    <property type="match status" value="1"/>
</dbReference>
<reference evidence="2 3" key="1">
    <citation type="journal article" date="2019" name="Nat. Plants">
        <title>Genome sequencing of Musa balbisiana reveals subgenome evolution and function divergence in polyploid bananas.</title>
        <authorList>
            <person name="Yao X."/>
        </authorList>
    </citation>
    <scope>NUCLEOTIDE SEQUENCE [LARGE SCALE GENOMIC DNA]</scope>
    <source>
        <strain evidence="3">cv. DH-PKW</strain>
        <tissue evidence="2">Leaves</tissue>
    </source>
</reference>
<protein>
    <recommendedName>
        <fullName evidence="1">F-box domain-containing protein</fullName>
    </recommendedName>
</protein>
<comment type="caution">
    <text evidence="2">The sequence shown here is derived from an EMBL/GenBank/DDBJ whole genome shotgun (WGS) entry which is preliminary data.</text>
</comment>
<evidence type="ECO:0000313" key="3">
    <source>
        <dbReference type="Proteomes" id="UP000317650"/>
    </source>
</evidence>
<dbReference type="Gene3D" id="3.80.10.10">
    <property type="entry name" value="Ribonuclease Inhibitor"/>
    <property type="match status" value="1"/>
</dbReference>
<accession>A0A4S8IQH9</accession>
<feature type="domain" description="F-box" evidence="1">
    <location>
        <begin position="11"/>
        <end position="57"/>
    </location>
</feature>
<dbReference type="InterPro" id="IPR032675">
    <property type="entry name" value="LRR_dom_sf"/>
</dbReference>
<dbReference type="Pfam" id="PF24758">
    <property type="entry name" value="LRR_At5g56370"/>
    <property type="match status" value="1"/>
</dbReference>
<evidence type="ECO:0000313" key="2">
    <source>
        <dbReference type="EMBL" id="THU50883.1"/>
    </source>
</evidence>
<dbReference type="SUPFAM" id="SSF81383">
    <property type="entry name" value="F-box domain"/>
    <property type="match status" value="1"/>
</dbReference>